<comment type="subcellular location">
    <subcellularLocation>
        <location evidence="1">Endomembrane system</location>
        <topology evidence="1">Peripheral membrane protein</topology>
    </subcellularLocation>
</comment>
<evidence type="ECO:0000256" key="4">
    <source>
        <dbReference type="ARBA" id="ARBA00013432"/>
    </source>
</evidence>
<evidence type="ECO:0000313" key="9">
    <source>
        <dbReference type="Proteomes" id="UP000004291"/>
    </source>
</evidence>
<dbReference type="Pfam" id="PF19277">
    <property type="entry name" value="GPAT_C"/>
    <property type="match status" value="1"/>
</dbReference>
<dbReference type="InterPro" id="IPR022284">
    <property type="entry name" value="GPAT/DHAPAT"/>
</dbReference>
<sequence length="472" mass="53431">MTQTIELPLWVVVIAAIFAMIAIADRLLSPAVRWFFRRRVNQAIDELNTRLQLKIRPFGTTRRAVLIDRVVNDPQVVDAVAEHSRETGEPIQVAMARAARYAREIVPMFNAYAYFRIGTRLARWIATALYRVRLGYTNTEALSKVEPNSSVVFVMNHRSNMDYVLVTYLASSSTALSYAVGEWARLPVLQTLIRFMGAYFIRRNARNTLYRRILATYVRMATEAGVTQAVFPEGGLSRDGRLRPPRIGLISYIVSAHDHVSHDTVFIPVGLNYDRVLEDRSLVFEVDHQAAPVSTWEKSTRTLAFLFRNLRLRIAGKWHRFGYASVSFGNPVSVDQFLADHGVGKWAALEEGARDRLTEELAHQLMRSIGGLIPVLPVSLVAVALLESPDQRIDRLHLKARVGALIDRLIGAGIHIHVPRQDRDYEIDVGLRMLTLRRIVTEEPDGALVIADRDRPLVSYYANAIQHLFETI</sequence>
<keyword evidence="6" id="KW-0472">Membrane</keyword>
<evidence type="ECO:0000256" key="1">
    <source>
        <dbReference type="ARBA" id="ARBA00004184"/>
    </source>
</evidence>
<dbReference type="UniPathway" id="UPA00557">
    <property type="reaction ID" value="UER00612"/>
</dbReference>
<dbReference type="eggNOG" id="COG2937">
    <property type="taxonomic scope" value="Bacteria"/>
</dbReference>
<keyword evidence="9" id="KW-1185">Reference proteome</keyword>
<accession>A9CXX3</accession>
<dbReference type="InterPro" id="IPR045520">
    <property type="entry name" value="GPAT/DHAPAT_C"/>
</dbReference>
<evidence type="ECO:0000256" key="2">
    <source>
        <dbReference type="ARBA" id="ARBA00004765"/>
    </source>
</evidence>
<feature type="domain" description="Phospholipid/glycerol acyltransferase" evidence="7">
    <location>
        <begin position="151"/>
        <end position="274"/>
    </location>
</feature>
<keyword evidence="6" id="KW-1133">Transmembrane helix</keyword>
<dbReference type="AlphaFoldDB" id="A9CXX3"/>
<name>A9CXX3_HOEPD</name>
<dbReference type="Pfam" id="PF01553">
    <property type="entry name" value="Acyltransferase"/>
    <property type="match status" value="1"/>
</dbReference>
<dbReference type="OrthoDB" id="335193at2"/>
<dbReference type="HOGENOM" id="CLU_611008_0_0_5"/>
<dbReference type="RefSeq" id="WP_007199967.1">
    <property type="nucleotide sequence ID" value="NZ_CM002917.1"/>
</dbReference>
<dbReference type="PANTHER" id="PTHR12563">
    <property type="entry name" value="GLYCEROL-3-PHOSPHATE ACYLTRANSFERASE"/>
    <property type="match status" value="1"/>
</dbReference>
<evidence type="ECO:0000313" key="8">
    <source>
        <dbReference type="EMBL" id="EDQ35738.1"/>
    </source>
</evidence>
<dbReference type="EMBL" id="ABIA03000001">
    <property type="protein sequence ID" value="EDQ35738.1"/>
    <property type="molecule type" value="Genomic_DNA"/>
</dbReference>
<dbReference type="SMART" id="SM00563">
    <property type="entry name" value="PlsC"/>
    <property type="match status" value="1"/>
</dbReference>
<dbReference type="InterPro" id="IPR002123">
    <property type="entry name" value="Plipid/glycerol_acylTrfase"/>
</dbReference>
<dbReference type="GO" id="GO:0004366">
    <property type="term" value="F:glycerol-3-phosphate O-acyltransferase activity"/>
    <property type="evidence" value="ECO:0007669"/>
    <property type="project" value="UniProtKB-EC"/>
</dbReference>
<comment type="pathway">
    <text evidence="2">Phospholipid metabolism; CDP-diacylglycerol biosynthesis; CDP-diacylglycerol from sn-glycerol 3-phosphate: step 1/3.</text>
</comment>
<dbReference type="STRING" id="411684.HPDFL43_21127"/>
<keyword evidence="8" id="KW-0012">Acyltransferase</keyword>
<dbReference type="SUPFAM" id="SSF69593">
    <property type="entry name" value="Glycerol-3-phosphate (1)-acyltransferase"/>
    <property type="match status" value="1"/>
</dbReference>
<keyword evidence="6" id="KW-0812">Transmembrane</keyword>
<dbReference type="Proteomes" id="UP000004291">
    <property type="component" value="Chromosome"/>
</dbReference>
<dbReference type="EC" id="2.3.1.15" evidence="3"/>
<comment type="catalytic activity">
    <reaction evidence="5">
        <text>sn-glycerol 3-phosphate + an acyl-CoA = a 1-acyl-sn-glycero-3-phosphate + CoA</text>
        <dbReference type="Rhea" id="RHEA:15325"/>
        <dbReference type="ChEBI" id="CHEBI:57287"/>
        <dbReference type="ChEBI" id="CHEBI:57597"/>
        <dbReference type="ChEBI" id="CHEBI:57970"/>
        <dbReference type="ChEBI" id="CHEBI:58342"/>
        <dbReference type="EC" id="2.3.1.15"/>
    </reaction>
</comment>
<reference evidence="8 9" key="1">
    <citation type="submission" date="2007-10" db="EMBL/GenBank/DDBJ databases">
        <authorList>
            <person name="Wagner-Dobler I."/>
            <person name="Ferriera S."/>
            <person name="Johnson J."/>
            <person name="Kravitz S."/>
            <person name="Beeson K."/>
            <person name="Sutton G."/>
            <person name="Rogers Y.-H."/>
            <person name="Friedman R."/>
            <person name="Frazier M."/>
            <person name="Venter J.C."/>
        </authorList>
    </citation>
    <scope>NUCLEOTIDE SEQUENCE [LARGE SCALE GENOMIC DNA]</scope>
    <source>
        <strain evidence="8 9">DFL-43</strain>
    </source>
</reference>
<comment type="caution">
    <text evidence="8">The sequence shown here is derived from an EMBL/GenBank/DDBJ whole genome shotgun (WGS) entry which is preliminary data.</text>
</comment>
<proteinExistence type="predicted"/>
<keyword evidence="8" id="KW-0808">Transferase</keyword>
<evidence type="ECO:0000259" key="7">
    <source>
        <dbReference type="SMART" id="SM00563"/>
    </source>
</evidence>
<reference evidence="8 9" key="2">
    <citation type="submission" date="2012-06" db="EMBL/GenBank/DDBJ databases">
        <authorList>
            <person name="Fiebig A."/>
        </authorList>
    </citation>
    <scope>NUCLEOTIDE SEQUENCE [LARGE SCALE GENOMIC DNA]</scope>
    <source>
        <strain evidence="8 9">DFL-43</strain>
    </source>
</reference>
<feature type="transmembrane region" description="Helical" evidence="6">
    <location>
        <begin position="7"/>
        <end position="28"/>
    </location>
</feature>
<evidence type="ECO:0000256" key="6">
    <source>
        <dbReference type="SAM" id="Phobius"/>
    </source>
</evidence>
<evidence type="ECO:0000256" key="5">
    <source>
        <dbReference type="ARBA" id="ARBA00048427"/>
    </source>
</evidence>
<dbReference type="GO" id="GO:0016024">
    <property type="term" value="P:CDP-diacylglycerol biosynthetic process"/>
    <property type="evidence" value="ECO:0007669"/>
    <property type="project" value="UniProtKB-UniPathway"/>
</dbReference>
<evidence type="ECO:0000256" key="3">
    <source>
        <dbReference type="ARBA" id="ARBA00013113"/>
    </source>
</evidence>
<dbReference type="GO" id="GO:0012505">
    <property type="term" value="C:endomembrane system"/>
    <property type="evidence" value="ECO:0007669"/>
    <property type="project" value="UniProtKB-SubCell"/>
</dbReference>
<organism evidence="8 9">
    <name type="scientific">Hoeflea phototrophica (strain DSM 17068 / NCIMB 14078 / DFL-43)</name>
    <dbReference type="NCBI Taxonomy" id="411684"/>
    <lineage>
        <taxon>Bacteria</taxon>
        <taxon>Pseudomonadati</taxon>
        <taxon>Pseudomonadota</taxon>
        <taxon>Alphaproteobacteria</taxon>
        <taxon>Hyphomicrobiales</taxon>
        <taxon>Rhizobiaceae</taxon>
        <taxon>Hoeflea</taxon>
    </lineage>
</organism>
<dbReference type="PANTHER" id="PTHR12563:SF17">
    <property type="entry name" value="DIHYDROXYACETONE PHOSPHATE ACYLTRANSFERASE"/>
    <property type="match status" value="1"/>
</dbReference>
<protein>
    <recommendedName>
        <fullName evidence="4">Glycerol-3-phosphate acyltransferase</fullName>
        <ecNumber evidence="3">2.3.1.15</ecNumber>
    </recommendedName>
</protein>
<gene>
    <name evidence="8" type="ORF">HPDFL43_21127</name>
</gene>